<evidence type="ECO:0000313" key="1">
    <source>
        <dbReference type="EMBL" id="CAG6513342.1"/>
    </source>
</evidence>
<sequence length="103" mass="11686">MAEGLEERELLGGVDSARMWPLDGGTWDSVRMPPWPLLRMRSWSRRTALLRLLISRCWIQSSWLHWVMEFISICWVCIKCWNMSGSGGGAGAELGVCGGRRFA</sequence>
<dbReference type="EMBL" id="HBUE01272721">
    <property type="protein sequence ID" value="CAG6564809.1"/>
    <property type="molecule type" value="Transcribed_RNA"/>
</dbReference>
<name>A0A8D8GKE6_CULPI</name>
<proteinExistence type="predicted"/>
<accession>A0A8D8GKE6</accession>
<dbReference type="AlphaFoldDB" id="A0A8D8GKE6"/>
<reference evidence="1" key="1">
    <citation type="submission" date="2021-05" db="EMBL/GenBank/DDBJ databases">
        <authorList>
            <person name="Alioto T."/>
            <person name="Alioto T."/>
            <person name="Gomez Garrido J."/>
        </authorList>
    </citation>
    <scope>NUCLEOTIDE SEQUENCE</scope>
</reference>
<protein>
    <submittedName>
        <fullName evidence="1">(northern house mosquito) hypothetical protein</fullName>
    </submittedName>
</protein>
<organism evidence="1">
    <name type="scientific">Culex pipiens</name>
    <name type="common">House mosquito</name>
    <dbReference type="NCBI Taxonomy" id="7175"/>
    <lineage>
        <taxon>Eukaryota</taxon>
        <taxon>Metazoa</taxon>
        <taxon>Ecdysozoa</taxon>
        <taxon>Arthropoda</taxon>
        <taxon>Hexapoda</taxon>
        <taxon>Insecta</taxon>
        <taxon>Pterygota</taxon>
        <taxon>Neoptera</taxon>
        <taxon>Endopterygota</taxon>
        <taxon>Diptera</taxon>
        <taxon>Nematocera</taxon>
        <taxon>Culicoidea</taxon>
        <taxon>Culicidae</taxon>
        <taxon>Culicinae</taxon>
        <taxon>Culicini</taxon>
        <taxon>Culex</taxon>
        <taxon>Culex</taxon>
    </lineage>
</organism>
<dbReference type="EMBL" id="HBUE01167407">
    <property type="protein sequence ID" value="CAG6513342.1"/>
    <property type="molecule type" value="Transcribed_RNA"/>
</dbReference>